<feature type="domain" description="NADH:flavin oxidoreductase/NADH oxidase N-terminal" evidence="2">
    <location>
        <begin position="3"/>
        <end position="331"/>
    </location>
</feature>
<evidence type="ECO:0000256" key="1">
    <source>
        <dbReference type="SAM" id="MobiDB-lite"/>
    </source>
</evidence>
<sequence>MTNLFQPLEVGATKLQHRLVMAPLTRYRADDDCVPMDIAKEYYTQRACVPGTLILSEAVQISPRCVGRDNAPGIWSEAQIAAWKDIADAVHAKGCYIWCQLWVQGRAADPAVQRRRGSRFMSSSAVPHSPEAETPEEMTEKDILEVIDDYRAAAKNAIEGAGFDGVEVHGGNGYLPDQFLQDVCNKRTDRWGGSIENRARFHIEVLKAIVGEVSADKTAVRLSPWSDFMAMGMIDPVPTFTYLVEQLRIMNLAFLDLIEARIRGNDDAECGDGKDVGFLVRVWGGVSPVMIGGGFNLESAKVAVDEKYSGYEVAIVFGRYWTSNPDLAFKMFKEDVPLVKYDRSTFYTPKKADGYIDWEFSPEFKATSVKVA</sequence>
<protein>
    <recommendedName>
        <fullName evidence="2">NADH:flavin oxidoreductase/NADH oxidase N-terminal domain-containing protein</fullName>
    </recommendedName>
</protein>
<keyword evidence="4" id="KW-1185">Reference proteome</keyword>
<dbReference type="Gene3D" id="3.20.20.70">
    <property type="entry name" value="Aldolase class I"/>
    <property type="match status" value="1"/>
</dbReference>
<dbReference type="PANTHER" id="PTHR22893">
    <property type="entry name" value="NADH OXIDOREDUCTASE-RELATED"/>
    <property type="match status" value="1"/>
</dbReference>
<gene>
    <name evidence="3" type="ORF">ZT3D7_G10132</name>
</gene>
<dbReference type="AlphaFoldDB" id="A0A1X7S6Y2"/>
<dbReference type="STRING" id="1276538.A0A1X7S6Y2"/>
<feature type="region of interest" description="Disordered" evidence="1">
    <location>
        <begin position="118"/>
        <end position="137"/>
    </location>
</feature>
<dbReference type="SUPFAM" id="SSF51395">
    <property type="entry name" value="FMN-linked oxidoreductases"/>
    <property type="match status" value="1"/>
</dbReference>
<dbReference type="InterPro" id="IPR045247">
    <property type="entry name" value="Oye-like"/>
</dbReference>
<evidence type="ECO:0000313" key="4">
    <source>
        <dbReference type="Proteomes" id="UP000215127"/>
    </source>
</evidence>
<dbReference type="CDD" id="cd02933">
    <property type="entry name" value="OYE_like_FMN"/>
    <property type="match status" value="1"/>
</dbReference>
<evidence type="ECO:0000313" key="3">
    <source>
        <dbReference type="EMBL" id="SMQ54977.1"/>
    </source>
</evidence>
<evidence type="ECO:0000259" key="2">
    <source>
        <dbReference type="Pfam" id="PF00724"/>
    </source>
</evidence>
<organism evidence="3 4">
    <name type="scientific">Zymoseptoria tritici (strain ST99CH_3D7)</name>
    <dbReference type="NCBI Taxonomy" id="1276538"/>
    <lineage>
        <taxon>Eukaryota</taxon>
        <taxon>Fungi</taxon>
        <taxon>Dikarya</taxon>
        <taxon>Ascomycota</taxon>
        <taxon>Pezizomycotina</taxon>
        <taxon>Dothideomycetes</taxon>
        <taxon>Dothideomycetidae</taxon>
        <taxon>Mycosphaerellales</taxon>
        <taxon>Mycosphaerellaceae</taxon>
        <taxon>Zymoseptoria</taxon>
    </lineage>
</organism>
<dbReference type="InterPro" id="IPR001155">
    <property type="entry name" value="OxRdtase_FMN_N"/>
</dbReference>
<dbReference type="PANTHER" id="PTHR22893:SF91">
    <property type="entry name" value="NADPH DEHYDROGENASE 2-RELATED"/>
    <property type="match status" value="1"/>
</dbReference>
<proteinExistence type="predicted"/>
<dbReference type="GO" id="GO:0003959">
    <property type="term" value="F:NADPH dehydrogenase activity"/>
    <property type="evidence" value="ECO:0007669"/>
    <property type="project" value="TreeGrafter"/>
</dbReference>
<dbReference type="FunFam" id="3.20.20.70:FF:000138">
    <property type="entry name" value="NADPH dehydrogenase 1"/>
    <property type="match status" value="1"/>
</dbReference>
<dbReference type="Pfam" id="PF00724">
    <property type="entry name" value="Oxidored_FMN"/>
    <property type="match status" value="1"/>
</dbReference>
<accession>A0A1X7S6Y2</accession>
<dbReference type="EMBL" id="LT853701">
    <property type="protein sequence ID" value="SMQ54977.1"/>
    <property type="molecule type" value="Genomic_DNA"/>
</dbReference>
<dbReference type="GO" id="GO:0010181">
    <property type="term" value="F:FMN binding"/>
    <property type="evidence" value="ECO:0007669"/>
    <property type="project" value="InterPro"/>
</dbReference>
<reference evidence="3 4" key="1">
    <citation type="submission" date="2016-06" db="EMBL/GenBank/DDBJ databases">
        <authorList>
            <person name="Kjaerup R.B."/>
            <person name="Dalgaard T.S."/>
            <person name="Juul-Madsen H.R."/>
        </authorList>
    </citation>
    <scope>NUCLEOTIDE SEQUENCE [LARGE SCALE GENOMIC DNA]</scope>
</reference>
<name>A0A1X7S6Y2_ZYMT9</name>
<dbReference type="InterPro" id="IPR013785">
    <property type="entry name" value="Aldolase_TIM"/>
</dbReference>
<dbReference type="Proteomes" id="UP000215127">
    <property type="component" value="Chromosome 10"/>
</dbReference>